<organism evidence="1 2">
    <name type="scientific">Thelohanellus kitauei</name>
    <name type="common">Myxosporean</name>
    <dbReference type="NCBI Taxonomy" id="669202"/>
    <lineage>
        <taxon>Eukaryota</taxon>
        <taxon>Metazoa</taxon>
        <taxon>Cnidaria</taxon>
        <taxon>Myxozoa</taxon>
        <taxon>Myxosporea</taxon>
        <taxon>Bivalvulida</taxon>
        <taxon>Platysporina</taxon>
        <taxon>Myxobolidae</taxon>
        <taxon>Thelohanellus</taxon>
    </lineage>
</organism>
<sequence>MHFSPPPTPFPFSFDMRVLDENALYCTSMSYKRFIGSHASYSDFLRLFSLPYSVLTFLFESECSLKMYKNTSTATQIEYESRYKIPDSVFCVKTPIRSDLEKTKN</sequence>
<dbReference type="EMBL" id="JWZT01001610">
    <property type="protein sequence ID" value="KII71851.1"/>
    <property type="molecule type" value="Genomic_DNA"/>
</dbReference>
<accession>A0A0C2MWW8</accession>
<protein>
    <submittedName>
        <fullName evidence="1">Uncharacterized protein</fullName>
    </submittedName>
</protein>
<name>A0A0C2MWW8_THEKT</name>
<proteinExistence type="predicted"/>
<comment type="caution">
    <text evidence="1">The sequence shown here is derived from an EMBL/GenBank/DDBJ whole genome shotgun (WGS) entry which is preliminary data.</text>
</comment>
<evidence type="ECO:0000313" key="1">
    <source>
        <dbReference type="EMBL" id="KII71851.1"/>
    </source>
</evidence>
<gene>
    <name evidence="1" type="ORF">RF11_01396</name>
</gene>
<dbReference type="AlphaFoldDB" id="A0A0C2MWW8"/>
<dbReference type="Proteomes" id="UP000031668">
    <property type="component" value="Unassembled WGS sequence"/>
</dbReference>
<evidence type="ECO:0000313" key="2">
    <source>
        <dbReference type="Proteomes" id="UP000031668"/>
    </source>
</evidence>
<reference evidence="1 2" key="1">
    <citation type="journal article" date="2014" name="Genome Biol. Evol.">
        <title>The genome of the myxosporean Thelohanellus kitauei shows adaptations to nutrient acquisition within its fish host.</title>
        <authorList>
            <person name="Yang Y."/>
            <person name="Xiong J."/>
            <person name="Zhou Z."/>
            <person name="Huo F."/>
            <person name="Miao W."/>
            <person name="Ran C."/>
            <person name="Liu Y."/>
            <person name="Zhang J."/>
            <person name="Feng J."/>
            <person name="Wang M."/>
            <person name="Wang M."/>
            <person name="Wang L."/>
            <person name="Yao B."/>
        </authorList>
    </citation>
    <scope>NUCLEOTIDE SEQUENCE [LARGE SCALE GENOMIC DNA]</scope>
    <source>
        <strain evidence="1">Wuqing</strain>
    </source>
</reference>
<keyword evidence="2" id="KW-1185">Reference proteome</keyword>